<dbReference type="InterPro" id="IPR026715">
    <property type="entry name" value="SPATC1"/>
</dbReference>
<dbReference type="GO" id="GO:0005813">
    <property type="term" value="C:centrosome"/>
    <property type="evidence" value="ECO:0007669"/>
    <property type="project" value="TreeGrafter"/>
</dbReference>
<dbReference type="STRING" id="7897.ENSLACP00000022471"/>
<organism evidence="4 5">
    <name type="scientific">Latimeria chalumnae</name>
    <name type="common">Coelacanth</name>
    <dbReference type="NCBI Taxonomy" id="7897"/>
    <lineage>
        <taxon>Eukaryota</taxon>
        <taxon>Metazoa</taxon>
        <taxon>Chordata</taxon>
        <taxon>Craniata</taxon>
        <taxon>Vertebrata</taxon>
        <taxon>Euteleostomi</taxon>
        <taxon>Coelacanthiformes</taxon>
        <taxon>Coelacanthidae</taxon>
        <taxon>Latimeria</taxon>
    </lineage>
</organism>
<dbReference type="PANTHER" id="PTHR22192:SF17">
    <property type="entry name" value="SPERIOLIN-LIKE PROTEIN"/>
    <property type="match status" value="1"/>
</dbReference>
<dbReference type="OrthoDB" id="6114770at2759"/>
<keyword evidence="1" id="KW-0175">Coiled coil</keyword>
<reference evidence="5" key="1">
    <citation type="submission" date="2011-08" db="EMBL/GenBank/DDBJ databases">
        <title>The draft genome of Latimeria chalumnae.</title>
        <authorList>
            <person name="Di Palma F."/>
            <person name="Alfoldi J."/>
            <person name="Johnson J."/>
            <person name="Berlin A."/>
            <person name="Gnerre S."/>
            <person name="Jaffe D."/>
            <person name="MacCallum I."/>
            <person name="Young S."/>
            <person name="Walker B.J."/>
            <person name="Lander E."/>
            <person name="Lindblad-Toh K."/>
        </authorList>
    </citation>
    <scope>NUCLEOTIDE SEQUENCE [LARGE SCALE GENOMIC DNA]</scope>
    <source>
        <strain evidence="5">Wild caught</strain>
    </source>
</reference>
<dbReference type="EMBL" id="AFYH01087017">
    <property type="status" value="NOT_ANNOTATED_CDS"/>
    <property type="molecule type" value="Genomic_DNA"/>
</dbReference>
<feature type="region of interest" description="Disordered" evidence="2">
    <location>
        <begin position="39"/>
        <end position="59"/>
    </location>
</feature>
<dbReference type="HOGENOM" id="CLU_045264_0_0_1"/>
<accession>M3XIB5</accession>
<evidence type="ECO:0000259" key="3">
    <source>
        <dbReference type="Pfam" id="PF15059"/>
    </source>
</evidence>
<dbReference type="GeneID" id="102365837"/>
<evidence type="ECO:0000256" key="2">
    <source>
        <dbReference type="SAM" id="MobiDB-lite"/>
    </source>
</evidence>
<dbReference type="Proteomes" id="UP000008672">
    <property type="component" value="Unassembled WGS sequence"/>
</dbReference>
<dbReference type="InterPro" id="IPR029384">
    <property type="entry name" value="Speriolin_C"/>
</dbReference>
<dbReference type="PANTHER" id="PTHR22192">
    <property type="entry name" value="SPERIOLIN"/>
    <property type="match status" value="1"/>
</dbReference>
<proteinExistence type="predicted"/>
<dbReference type="FunCoup" id="M3XIB5">
    <property type="interactions" value="7"/>
</dbReference>
<evidence type="ECO:0000313" key="5">
    <source>
        <dbReference type="Proteomes" id="UP000008672"/>
    </source>
</evidence>
<dbReference type="KEGG" id="lcm:102365837"/>
<feature type="domain" description="Speriolin C-terminal" evidence="3">
    <location>
        <begin position="217"/>
        <end position="362"/>
    </location>
</feature>
<sequence length="362" mass="41209">MAEKEGNKDKREFQKLKEENQELKKKIELMKETIGLRKALGKTEKSAQSTGEQLTSSGSAEVLWYPTSNSQGAVLSHSENSLHRNLSQPSEIKELKEHSTLEELFASLFTVVPPSFRQATPGIGSGAQHGDQPAILCGELKSPELHLNRSLDNVSNCPLEKKTEKQTEEEEKQRLKSVWSSGITLTGRNNMEGDKTQGFYANELKPFPNMEQNCRFVGEIAFQLDRRILAHIFPQTKRLYGFTVSNIPEKIKQVCTYPIARTLDEQRYREMSQRYISLMHLLGKLGYQRDVHPVFSEFLINTYGILKQQPEADMMDVVSDNPAALRRLVIDTVPAKFLRDTLLLLNCLCELSRMDSKALFTW</sequence>
<name>M3XIB5_LATCH</name>
<evidence type="ECO:0000256" key="1">
    <source>
        <dbReference type="SAM" id="Coils"/>
    </source>
</evidence>
<dbReference type="Ensembl" id="ENSLACT00000025434.1">
    <property type="protein sequence ID" value="ENSLACP00000022471.1"/>
    <property type="gene ID" value="ENSLACG00000022203.1"/>
</dbReference>
<reference evidence="4" key="2">
    <citation type="submission" date="2025-08" db="UniProtKB">
        <authorList>
            <consortium name="Ensembl"/>
        </authorList>
    </citation>
    <scope>IDENTIFICATION</scope>
</reference>
<evidence type="ECO:0000313" key="4">
    <source>
        <dbReference type="Ensembl" id="ENSLACP00000022471.1"/>
    </source>
</evidence>
<dbReference type="eggNOG" id="ENOG502RRP2">
    <property type="taxonomic scope" value="Eukaryota"/>
</dbReference>
<gene>
    <name evidence="4" type="primary">LOC102365837</name>
</gene>
<feature type="coiled-coil region" evidence="1">
    <location>
        <begin position="6"/>
        <end position="33"/>
    </location>
</feature>
<protein>
    <submittedName>
        <fullName evidence="4">Spermatosis and centriole associated 1 like</fullName>
    </submittedName>
</protein>
<reference evidence="4" key="3">
    <citation type="submission" date="2025-09" db="UniProtKB">
        <authorList>
            <consortium name="Ensembl"/>
        </authorList>
    </citation>
    <scope>IDENTIFICATION</scope>
</reference>
<feature type="compositionally biased region" description="Polar residues" evidence="2">
    <location>
        <begin position="46"/>
        <end position="59"/>
    </location>
</feature>
<keyword evidence="5" id="KW-1185">Reference proteome</keyword>
<dbReference type="GeneTree" id="ENSGT00520000055666"/>
<dbReference type="InParanoid" id="M3XIB5"/>
<dbReference type="EMBL" id="AFYH01087016">
    <property type="status" value="NOT_ANNOTATED_CDS"/>
    <property type="molecule type" value="Genomic_DNA"/>
</dbReference>
<dbReference type="Pfam" id="PF15059">
    <property type="entry name" value="Speriolin_C"/>
    <property type="match status" value="1"/>
</dbReference>
<dbReference type="AlphaFoldDB" id="M3XIB5"/>
<dbReference type="RefSeq" id="XP_014344927.1">
    <property type="nucleotide sequence ID" value="XM_014489441.2"/>
</dbReference>